<reference evidence="1 2" key="1">
    <citation type="submission" date="2024-03" db="EMBL/GenBank/DDBJ databases">
        <title>Human intestinal bacterial collection.</title>
        <authorList>
            <person name="Pauvert C."/>
            <person name="Hitch T.C.A."/>
            <person name="Clavel T."/>
        </authorList>
    </citation>
    <scope>NUCLEOTIDE SEQUENCE [LARGE SCALE GENOMIC DNA]</scope>
    <source>
        <strain evidence="1 2">CLA-AP-H18</strain>
    </source>
</reference>
<organism evidence="1 2">
    <name type="scientific">Ruminococcoides intestinihominis</name>
    <dbReference type="NCBI Taxonomy" id="3133161"/>
    <lineage>
        <taxon>Bacteria</taxon>
        <taxon>Bacillati</taxon>
        <taxon>Bacillota</taxon>
        <taxon>Clostridia</taxon>
        <taxon>Eubacteriales</taxon>
        <taxon>Oscillospiraceae</taxon>
        <taxon>Ruminococcoides</taxon>
    </lineage>
</organism>
<dbReference type="Proteomes" id="UP001478133">
    <property type="component" value="Unassembled WGS sequence"/>
</dbReference>
<name>A0ABV1HUJ7_9FIRM</name>
<protein>
    <recommendedName>
        <fullName evidence="3">Zinc ribbon domain-containing protein</fullName>
    </recommendedName>
</protein>
<evidence type="ECO:0000313" key="2">
    <source>
        <dbReference type="Proteomes" id="UP001478133"/>
    </source>
</evidence>
<comment type="caution">
    <text evidence="1">The sequence shown here is derived from an EMBL/GenBank/DDBJ whole genome shotgun (WGS) entry which is preliminary data.</text>
</comment>
<dbReference type="EMBL" id="JBBMFI010000018">
    <property type="protein sequence ID" value="MEQ2565799.1"/>
    <property type="molecule type" value="Genomic_DNA"/>
</dbReference>
<dbReference type="RefSeq" id="WP_367286338.1">
    <property type="nucleotide sequence ID" value="NZ_JBBMEY010000008.1"/>
</dbReference>
<evidence type="ECO:0008006" key="3">
    <source>
        <dbReference type="Google" id="ProtNLM"/>
    </source>
</evidence>
<evidence type="ECO:0000313" key="1">
    <source>
        <dbReference type="EMBL" id="MEQ2565799.1"/>
    </source>
</evidence>
<sequence>MSNYIDISKGKYIDVTELGEMIDNNEYDVICEESFPCSSYGMTTDDFIDLINDCKRVNLGKAVSKRTPKKVASSKKALLDKFCPSCHKNLTMFSASWEYNYCPHCGQRLDWSDNLER</sequence>
<keyword evidence="2" id="KW-1185">Reference proteome</keyword>
<proteinExistence type="predicted"/>
<accession>A0ABV1HUJ7</accession>
<gene>
    <name evidence="1" type="ORF">ABFO16_06060</name>
</gene>